<feature type="domain" description="Histidine kinase" evidence="10">
    <location>
        <begin position="398"/>
        <end position="603"/>
    </location>
</feature>
<dbReference type="Pfam" id="PF00512">
    <property type="entry name" value="HisKA"/>
    <property type="match status" value="1"/>
</dbReference>
<evidence type="ECO:0000256" key="8">
    <source>
        <dbReference type="ARBA" id="ARBA00022969"/>
    </source>
</evidence>
<keyword evidence="5" id="KW-0547">Nucleotide-binding</keyword>
<dbReference type="GO" id="GO:0006355">
    <property type="term" value="P:regulation of DNA-templated transcription"/>
    <property type="evidence" value="ECO:0007669"/>
    <property type="project" value="InterPro"/>
</dbReference>
<dbReference type="InterPro" id="IPR003661">
    <property type="entry name" value="HisK_dim/P_dom"/>
</dbReference>
<keyword evidence="6" id="KW-0418">Kinase</keyword>
<feature type="domain" description="PAS" evidence="11">
    <location>
        <begin position="152"/>
        <end position="177"/>
    </location>
</feature>
<dbReference type="InterPro" id="IPR004358">
    <property type="entry name" value="Sig_transdc_His_kin-like_C"/>
</dbReference>
<dbReference type="SUPFAM" id="SSF55874">
    <property type="entry name" value="ATPase domain of HSP90 chaperone/DNA topoisomerase II/histidine kinase"/>
    <property type="match status" value="1"/>
</dbReference>
<dbReference type="PRINTS" id="PR00344">
    <property type="entry name" value="BCTRLSENSOR"/>
</dbReference>
<accession>A0A1B2DK57</accession>
<dbReference type="Gene3D" id="3.30.450.20">
    <property type="entry name" value="PAS domain"/>
    <property type="match status" value="3"/>
</dbReference>
<dbReference type="Pfam" id="PF00989">
    <property type="entry name" value="PAS"/>
    <property type="match status" value="1"/>
</dbReference>
<dbReference type="InterPro" id="IPR003594">
    <property type="entry name" value="HATPase_dom"/>
</dbReference>
<evidence type="ECO:0000259" key="10">
    <source>
        <dbReference type="PROSITE" id="PS50109"/>
    </source>
</evidence>
<feature type="domain" description="PAC" evidence="12">
    <location>
        <begin position="82"/>
        <end position="134"/>
    </location>
</feature>
<dbReference type="InterPro" id="IPR000014">
    <property type="entry name" value="PAS"/>
</dbReference>
<comment type="catalytic activity">
    <reaction evidence="1">
        <text>ATP + protein L-histidine = ADP + protein N-phospho-L-histidine.</text>
        <dbReference type="EC" id="2.7.13.3"/>
    </reaction>
</comment>
<dbReference type="NCBIfam" id="TIGR00229">
    <property type="entry name" value="sensory_box"/>
    <property type="match status" value="3"/>
</dbReference>
<dbReference type="Pfam" id="PF08448">
    <property type="entry name" value="PAS_4"/>
    <property type="match status" value="1"/>
</dbReference>
<evidence type="ECO:0000256" key="1">
    <source>
        <dbReference type="ARBA" id="ARBA00000085"/>
    </source>
</evidence>
<evidence type="ECO:0000313" key="13">
    <source>
        <dbReference type="EMBL" id="ANY68076.1"/>
    </source>
</evidence>
<dbReference type="PANTHER" id="PTHR43065">
    <property type="entry name" value="SENSOR HISTIDINE KINASE"/>
    <property type="match status" value="1"/>
</dbReference>
<dbReference type="Pfam" id="PF02518">
    <property type="entry name" value="HATPase_c"/>
    <property type="match status" value="1"/>
</dbReference>
<dbReference type="GO" id="GO:0030435">
    <property type="term" value="P:sporulation resulting in formation of a cellular spore"/>
    <property type="evidence" value="ECO:0007669"/>
    <property type="project" value="UniProtKB-KW"/>
</dbReference>
<dbReference type="SUPFAM" id="SSF55785">
    <property type="entry name" value="PYP-like sensor domain (PAS domain)"/>
    <property type="match status" value="3"/>
</dbReference>
<evidence type="ECO:0000256" key="5">
    <source>
        <dbReference type="ARBA" id="ARBA00022741"/>
    </source>
</evidence>
<dbReference type="SMART" id="SM00091">
    <property type="entry name" value="PAS"/>
    <property type="match status" value="3"/>
</dbReference>
<dbReference type="InterPro" id="IPR013656">
    <property type="entry name" value="PAS_4"/>
</dbReference>
<feature type="domain" description="PAS" evidence="11">
    <location>
        <begin position="10"/>
        <end position="57"/>
    </location>
</feature>
<dbReference type="SMART" id="SM00388">
    <property type="entry name" value="HisKA"/>
    <property type="match status" value="1"/>
</dbReference>
<feature type="domain" description="PAC" evidence="12">
    <location>
        <begin position="334"/>
        <end position="385"/>
    </location>
</feature>
<dbReference type="CDD" id="cd00082">
    <property type="entry name" value="HisKA"/>
    <property type="match status" value="1"/>
</dbReference>
<feature type="domain" description="PAS" evidence="11">
    <location>
        <begin position="260"/>
        <end position="330"/>
    </location>
</feature>
<dbReference type="EMBL" id="CP016808">
    <property type="protein sequence ID" value="ANY68076.1"/>
    <property type="molecule type" value="Genomic_DNA"/>
</dbReference>
<dbReference type="FunFam" id="1.10.287.130:FF:000040">
    <property type="entry name" value="PAS domain-containing sensor histidine kinase"/>
    <property type="match status" value="1"/>
</dbReference>
<keyword evidence="8" id="KW-0749">Sporulation</keyword>
<dbReference type="InterPro" id="IPR013767">
    <property type="entry name" value="PAS_fold"/>
</dbReference>
<keyword evidence="4" id="KW-0808">Transferase</keyword>
<evidence type="ECO:0000256" key="7">
    <source>
        <dbReference type="ARBA" id="ARBA00022840"/>
    </source>
</evidence>
<dbReference type="InterPro" id="IPR035965">
    <property type="entry name" value="PAS-like_dom_sf"/>
</dbReference>
<dbReference type="RefSeq" id="WP_099519233.1">
    <property type="nucleotide sequence ID" value="NZ_CP016808.1"/>
</dbReference>
<organism evidence="13">
    <name type="scientific">Paenibacillus sp. BIHB 4019</name>
    <dbReference type="NCBI Taxonomy" id="1870819"/>
    <lineage>
        <taxon>Bacteria</taxon>
        <taxon>Bacillati</taxon>
        <taxon>Bacillota</taxon>
        <taxon>Bacilli</taxon>
        <taxon>Bacillales</taxon>
        <taxon>Paenibacillaceae</taxon>
        <taxon>Paenibacillus</taxon>
    </lineage>
</organism>
<dbReference type="EC" id="2.7.13.3" evidence="2"/>
<dbReference type="Gene3D" id="3.30.565.10">
    <property type="entry name" value="Histidine kinase-like ATPase, C-terminal domain"/>
    <property type="match status" value="1"/>
</dbReference>
<keyword evidence="7" id="KW-0067">ATP-binding</keyword>
<sequence>MSDYVSADLYHTYMNSIWEETTDGIVIVDLQRIVLDVNPAFEQMYGWTKEELVGRKLPVGPAHLYKEFARLYDQVIEGKKVAAAEYPKLCKNGKHLHVSITLSAVRDSSGQTTGIVAIERDITKRKQTEKALRETEQLYSHLTQNVLAGVFVRQDRKIVYINSYMSAMLGYTREEFVTLRTADYIDAIELFTIKRQVAEILIKKREPRYTVTVRGKKKDGGFVYLEVNLSLIMYKGRTAMLGSAKDVTSSVALERSLRESAEMYQRVMKLLPEPIVLSDHGKIIYANNSAIKLVQADEKNEVIGHSVFEYIHPDHHEESLRMMDLIMFDEEPSQFEERQIICRDGQTIDVEMSSIRINNYMGKRVILTVIRDLTDRKRSEDMLVRSEKLSVIGQLAAGVAHEIRNPLTALKGFTQLLKTKNEGYGSYLDIMSNELDRINLIVNEFMTLAKPHFTRFNDENLVHILRGVISVLETQAIMTNVDIETQVEDCLMIIHADANQLKQVFINVIKNAIEAMPDGGRVTITIRSNFPDSVCLTIRDEGIGMTDSIIGKIGQPFITTKEKGTGLGLMISSRIIEAHHGTLHIVSRHGEGTEVQITLPLAKPATTELN</sequence>
<dbReference type="InterPro" id="IPR036097">
    <property type="entry name" value="HisK_dim/P_sf"/>
</dbReference>
<dbReference type="GO" id="GO:0000155">
    <property type="term" value="F:phosphorelay sensor kinase activity"/>
    <property type="evidence" value="ECO:0007669"/>
    <property type="project" value="InterPro"/>
</dbReference>
<dbReference type="PROSITE" id="PS50112">
    <property type="entry name" value="PAS"/>
    <property type="match status" value="3"/>
</dbReference>
<evidence type="ECO:0000256" key="9">
    <source>
        <dbReference type="ARBA" id="ARBA00023012"/>
    </source>
</evidence>
<dbReference type="CDD" id="cd00130">
    <property type="entry name" value="PAS"/>
    <property type="match status" value="3"/>
</dbReference>
<evidence type="ECO:0000259" key="11">
    <source>
        <dbReference type="PROSITE" id="PS50112"/>
    </source>
</evidence>
<proteinExistence type="predicted"/>
<keyword evidence="9" id="KW-0902">Two-component regulatory system</keyword>
<protein>
    <recommendedName>
        <fullName evidence="2">histidine kinase</fullName>
        <ecNumber evidence="2">2.7.13.3</ecNumber>
    </recommendedName>
</protein>
<dbReference type="PANTHER" id="PTHR43065:SF34">
    <property type="entry name" value="SPORULATION KINASE A"/>
    <property type="match status" value="1"/>
</dbReference>
<dbReference type="Pfam" id="PF13426">
    <property type="entry name" value="PAS_9"/>
    <property type="match status" value="1"/>
</dbReference>
<dbReference type="InterPro" id="IPR001610">
    <property type="entry name" value="PAC"/>
</dbReference>
<dbReference type="SUPFAM" id="SSF47384">
    <property type="entry name" value="Homodimeric domain of signal transducing histidine kinase"/>
    <property type="match status" value="1"/>
</dbReference>
<dbReference type="SMART" id="SM00086">
    <property type="entry name" value="PAC"/>
    <property type="match status" value="3"/>
</dbReference>
<dbReference type="AlphaFoldDB" id="A0A1B2DK57"/>
<dbReference type="InterPro" id="IPR036890">
    <property type="entry name" value="HATPase_C_sf"/>
</dbReference>
<dbReference type="GO" id="GO:0005524">
    <property type="term" value="F:ATP binding"/>
    <property type="evidence" value="ECO:0007669"/>
    <property type="project" value="UniProtKB-KW"/>
</dbReference>
<gene>
    <name evidence="13" type="ORF">BBD42_17530</name>
</gene>
<evidence type="ECO:0000256" key="3">
    <source>
        <dbReference type="ARBA" id="ARBA00022553"/>
    </source>
</evidence>
<evidence type="ECO:0000256" key="6">
    <source>
        <dbReference type="ARBA" id="ARBA00022777"/>
    </source>
</evidence>
<dbReference type="PROSITE" id="PS50109">
    <property type="entry name" value="HIS_KIN"/>
    <property type="match status" value="1"/>
</dbReference>
<dbReference type="InterPro" id="IPR000700">
    <property type="entry name" value="PAS-assoc_C"/>
</dbReference>
<dbReference type="SMART" id="SM00387">
    <property type="entry name" value="HATPase_c"/>
    <property type="match status" value="1"/>
</dbReference>
<dbReference type="PROSITE" id="PS50113">
    <property type="entry name" value="PAC"/>
    <property type="match status" value="2"/>
</dbReference>
<evidence type="ECO:0000259" key="12">
    <source>
        <dbReference type="PROSITE" id="PS50113"/>
    </source>
</evidence>
<keyword evidence="3" id="KW-0597">Phosphoprotein</keyword>
<evidence type="ECO:0000256" key="4">
    <source>
        <dbReference type="ARBA" id="ARBA00022679"/>
    </source>
</evidence>
<reference evidence="13" key="1">
    <citation type="submission" date="2016-08" db="EMBL/GenBank/DDBJ databases">
        <title>Complete Genome Seqeunce of Paenibacillus sp. BIHB 4019 from tea rhizoplane.</title>
        <authorList>
            <person name="Thakur R."/>
            <person name="Swarnkar M.K."/>
            <person name="Gulati A."/>
        </authorList>
    </citation>
    <scope>NUCLEOTIDE SEQUENCE [LARGE SCALE GENOMIC DNA]</scope>
    <source>
        <strain evidence="13">BIHB4019</strain>
    </source>
</reference>
<name>A0A1B2DK57_9BACL</name>
<dbReference type="Gene3D" id="1.10.287.130">
    <property type="match status" value="1"/>
</dbReference>
<evidence type="ECO:0000256" key="2">
    <source>
        <dbReference type="ARBA" id="ARBA00012438"/>
    </source>
</evidence>
<dbReference type="InterPro" id="IPR005467">
    <property type="entry name" value="His_kinase_dom"/>
</dbReference>